<dbReference type="PANTHER" id="PTHR32332">
    <property type="entry name" value="2-NITROPROPANE DIOXYGENASE"/>
    <property type="match status" value="1"/>
</dbReference>
<keyword evidence="5" id="KW-0560">Oxidoreductase</keyword>
<name>A0A2A2IAZ1_9BACI</name>
<dbReference type="Pfam" id="PF03060">
    <property type="entry name" value="NMO"/>
    <property type="match status" value="1"/>
</dbReference>
<comment type="caution">
    <text evidence="6">The sequence shown here is derived from an EMBL/GenBank/DDBJ whole genome shotgun (WGS) entry which is preliminary data.</text>
</comment>
<organism evidence="6 7">
    <name type="scientific">Virgibacillus profundi</name>
    <dbReference type="NCBI Taxonomy" id="2024555"/>
    <lineage>
        <taxon>Bacteria</taxon>
        <taxon>Bacillati</taxon>
        <taxon>Bacillota</taxon>
        <taxon>Bacilli</taxon>
        <taxon>Bacillales</taxon>
        <taxon>Bacillaceae</taxon>
        <taxon>Virgibacillus</taxon>
    </lineage>
</organism>
<dbReference type="AlphaFoldDB" id="A0A2A2IAZ1"/>
<dbReference type="GO" id="GO:0051213">
    <property type="term" value="F:dioxygenase activity"/>
    <property type="evidence" value="ECO:0007669"/>
    <property type="project" value="UniProtKB-KW"/>
</dbReference>
<keyword evidence="3" id="KW-0285">Flavoprotein</keyword>
<keyword evidence="6" id="KW-0223">Dioxygenase</keyword>
<dbReference type="CDD" id="cd04730">
    <property type="entry name" value="NPD_like"/>
    <property type="match status" value="1"/>
</dbReference>
<evidence type="ECO:0000313" key="7">
    <source>
        <dbReference type="Proteomes" id="UP000218887"/>
    </source>
</evidence>
<gene>
    <name evidence="6" type="ORF">CIL05_14845</name>
</gene>
<dbReference type="Proteomes" id="UP000218887">
    <property type="component" value="Unassembled WGS sequence"/>
</dbReference>
<evidence type="ECO:0000256" key="4">
    <source>
        <dbReference type="ARBA" id="ARBA00022643"/>
    </source>
</evidence>
<sequence length="324" mass="33947">MNPICKLLNISYPIIQGGMGNISNAPLAAAVSDAGGLGMIGCGTMTPDEVEKIIIETKGLTNKPFGINIAINVTAHVDQLIKLVIKHQIPAVSLSAGNPANYIPILHDNNVKVLTVVASVKHAKKAEIAGADIIVAEGFEAAGINSGLELTTFTLVPQISNHVTIPILAAGGIGDGKGLAAALMLGASGVQLGTILIATKESPFHDVYKQQLIESDGTGTAIVGRSLGRTRRILNTPYAKKLEALENSGITLEQYSSFTSEAHHRIGALNGDLENGFMNAGQVIGLITRIASVKEVIEGMVHDANKQMNRKMDLLNGNSNVTHS</sequence>
<comment type="function">
    <text evidence="1">Nitronate monooxygenase that uses molecular oxygen to catalyze the oxidative denitrification of alkyl nitronates. Acts on propionate 3-nitronate (P3N), the presumed physiological substrate. Probably functions in the detoxification of P3N, a metabolic poison produced by plants and fungi as a defense mechanism.</text>
</comment>
<dbReference type="GO" id="GO:0018580">
    <property type="term" value="F:nitronate monooxygenase activity"/>
    <property type="evidence" value="ECO:0007669"/>
    <property type="project" value="InterPro"/>
</dbReference>
<dbReference type="InterPro" id="IPR013785">
    <property type="entry name" value="Aldolase_TIM"/>
</dbReference>
<evidence type="ECO:0000256" key="5">
    <source>
        <dbReference type="ARBA" id="ARBA00023002"/>
    </source>
</evidence>
<keyword evidence="4" id="KW-0288">FMN</keyword>
<proteinExistence type="predicted"/>
<dbReference type="PANTHER" id="PTHR32332:SF20">
    <property type="entry name" value="2-NITROPROPANE DIOXYGENASE-LIKE PROTEIN"/>
    <property type="match status" value="1"/>
</dbReference>
<protein>
    <recommendedName>
        <fullName evidence="2">Probable nitronate monooxygenase</fullName>
    </recommendedName>
</protein>
<keyword evidence="7" id="KW-1185">Reference proteome</keyword>
<evidence type="ECO:0000256" key="2">
    <source>
        <dbReference type="ARBA" id="ARBA00013457"/>
    </source>
</evidence>
<evidence type="ECO:0000313" key="6">
    <source>
        <dbReference type="EMBL" id="PAV28899.1"/>
    </source>
</evidence>
<dbReference type="EMBL" id="NPOA01000010">
    <property type="protein sequence ID" value="PAV28899.1"/>
    <property type="molecule type" value="Genomic_DNA"/>
</dbReference>
<evidence type="ECO:0000256" key="1">
    <source>
        <dbReference type="ARBA" id="ARBA00003535"/>
    </source>
</evidence>
<reference evidence="6 7" key="1">
    <citation type="submission" date="2017-08" db="EMBL/GenBank/DDBJ databases">
        <title>Virgibacillus indicus sp. nov. and Virgibacillus profoundi sp. nov, two moderately halophilic bacteria isolated from marine sediment by using the Microfluidic Streak Plate.</title>
        <authorList>
            <person name="Xu B."/>
            <person name="Hu B."/>
            <person name="Wang J."/>
            <person name="Zhu Y."/>
            <person name="Huang L."/>
            <person name="Du W."/>
            <person name="Huang Y."/>
        </authorList>
    </citation>
    <scope>NUCLEOTIDE SEQUENCE [LARGE SCALE GENOMIC DNA]</scope>
    <source>
        <strain evidence="6 7">IO3-P3-H5</strain>
    </source>
</reference>
<dbReference type="SUPFAM" id="SSF51412">
    <property type="entry name" value="Inosine monophosphate dehydrogenase (IMPDH)"/>
    <property type="match status" value="1"/>
</dbReference>
<evidence type="ECO:0000256" key="3">
    <source>
        <dbReference type="ARBA" id="ARBA00022630"/>
    </source>
</evidence>
<dbReference type="RefSeq" id="WP_095656339.1">
    <property type="nucleotide sequence ID" value="NZ_NPOA01000010.1"/>
</dbReference>
<dbReference type="InterPro" id="IPR004136">
    <property type="entry name" value="NMO"/>
</dbReference>
<accession>A0A2A2IAZ1</accession>
<dbReference type="OrthoDB" id="9778912at2"/>
<dbReference type="Gene3D" id="3.20.20.70">
    <property type="entry name" value="Aldolase class I"/>
    <property type="match status" value="1"/>
</dbReference>